<dbReference type="GO" id="GO:0000785">
    <property type="term" value="C:chromatin"/>
    <property type="evidence" value="ECO:0007669"/>
    <property type="project" value="TreeGrafter"/>
</dbReference>
<feature type="domain" description="C2H2-type" evidence="7">
    <location>
        <begin position="171"/>
        <end position="204"/>
    </location>
</feature>
<dbReference type="SMART" id="SM00355">
    <property type="entry name" value="ZnF_C2H2"/>
    <property type="match status" value="5"/>
</dbReference>
<evidence type="ECO:0000256" key="3">
    <source>
        <dbReference type="ARBA" id="ARBA00022771"/>
    </source>
</evidence>
<evidence type="ECO:0000256" key="4">
    <source>
        <dbReference type="ARBA" id="ARBA00022833"/>
    </source>
</evidence>
<feature type="compositionally biased region" description="Basic and acidic residues" evidence="6">
    <location>
        <begin position="1"/>
        <end position="14"/>
    </location>
</feature>
<feature type="region of interest" description="Disordered" evidence="6">
    <location>
        <begin position="295"/>
        <end position="353"/>
    </location>
</feature>
<dbReference type="Proteomes" id="UP000554482">
    <property type="component" value="Unassembled WGS sequence"/>
</dbReference>
<feature type="compositionally biased region" description="Acidic residues" evidence="6">
    <location>
        <begin position="302"/>
        <end position="331"/>
    </location>
</feature>
<evidence type="ECO:0000256" key="2">
    <source>
        <dbReference type="ARBA" id="ARBA00022737"/>
    </source>
</evidence>
<name>A0A7J6WD58_THATH</name>
<evidence type="ECO:0000256" key="1">
    <source>
        <dbReference type="ARBA" id="ARBA00022723"/>
    </source>
</evidence>
<dbReference type="InterPro" id="IPR036236">
    <property type="entry name" value="Znf_C2H2_sf"/>
</dbReference>
<dbReference type="PANTHER" id="PTHR14003:SF1">
    <property type="entry name" value="ZINC FINGER TRANSCRIPTION FACTOR YY1"/>
    <property type="match status" value="1"/>
</dbReference>
<dbReference type="GO" id="GO:0005667">
    <property type="term" value="C:transcription regulator complex"/>
    <property type="evidence" value="ECO:0007669"/>
    <property type="project" value="TreeGrafter"/>
</dbReference>
<keyword evidence="4" id="KW-0862">Zinc</keyword>
<feature type="compositionally biased region" description="Acidic residues" evidence="6">
    <location>
        <begin position="343"/>
        <end position="353"/>
    </location>
</feature>
<sequence length="353" mass="41196">MVLQTDEKTLDNHSKPKRRTRRAKWENKFVPGLELNAEVILLCGIEGCGRIYNDVESLRRHYRIHAERRHVCEYEGCGKKFMDSTKLRRHTIIHTGERPCVCTHEGCGKAFALPYNLRVHMKTHKQENYHICPYEDCRKRYAFEFKLKSHILAARHERDCGAKKEKQIYPYVCPYEDCDKAYVYEYKLTLHLKRHHPLHNTEPESEIIDDHMGEGRDEVVACKQVADDTVDAHHRRKHKLNVDDMDENSYEIDIYPTKQQEPKQALRIPPLKIKLGTSSNVSHGNINVLKQQWHGNDVHDDGSEDDNNGEDSENTEEDGGGGDSKETEEDYEHVNNRESCTEKEDDLDTEEEE</sequence>
<feature type="domain" description="C2H2-type" evidence="7">
    <location>
        <begin position="41"/>
        <end position="70"/>
    </location>
</feature>
<dbReference type="AlphaFoldDB" id="A0A7J6WD58"/>
<dbReference type="SUPFAM" id="SSF57667">
    <property type="entry name" value="beta-beta-alpha zinc fingers"/>
    <property type="match status" value="2"/>
</dbReference>
<keyword evidence="1" id="KW-0479">Metal-binding</keyword>
<feature type="domain" description="C2H2-type" evidence="7">
    <location>
        <begin position="100"/>
        <end position="129"/>
    </location>
</feature>
<dbReference type="Gene3D" id="3.30.160.60">
    <property type="entry name" value="Classic Zinc Finger"/>
    <property type="match status" value="3"/>
</dbReference>
<evidence type="ECO:0000313" key="9">
    <source>
        <dbReference type="Proteomes" id="UP000554482"/>
    </source>
</evidence>
<dbReference type="GO" id="GO:0031519">
    <property type="term" value="C:PcG protein complex"/>
    <property type="evidence" value="ECO:0007669"/>
    <property type="project" value="TreeGrafter"/>
</dbReference>
<feature type="domain" description="C2H2-type" evidence="7">
    <location>
        <begin position="70"/>
        <end position="99"/>
    </location>
</feature>
<dbReference type="PANTHER" id="PTHR14003">
    <property type="entry name" value="TRANSCRIPTIONAL REPRESSOR PROTEIN YY"/>
    <property type="match status" value="1"/>
</dbReference>
<feature type="region of interest" description="Disordered" evidence="6">
    <location>
        <begin position="1"/>
        <end position="22"/>
    </location>
</feature>
<dbReference type="GO" id="GO:0000981">
    <property type="term" value="F:DNA-binding transcription factor activity, RNA polymerase II-specific"/>
    <property type="evidence" value="ECO:0007669"/>
    <property type="project" value="TreeGrafter"/>
</dbReference>
<comment type="caution">
    <text evidence="8">The sequence shown here is derived from an EMBL/GenBank/DDBJ whole genome shotgun (WGS) entry which is preliminary data.</text>
</comment>
<accession>A0A7J6WD58</accession>
<protein>
    <submittedName>
        <fullName evidence="8">Zinc finger transcription factor yy1</fullName>
    </submittedName>
</protein>
<dbReference type="PROSITE" id="PS50157">
    <property type="entry name" value="ZINC_FINGER_C2H2_2"/>
    <property type="match status" value="4"/>
</dbReference>
<organism evidence="8 9">
    <name type="scientific">Thalictrum thalictroides</name>
    <name type="common">Rue-anemone</name>
    <name type="synonym">Anemone thalictroides</name>
    <dbReference type="NCBI Taxonomy" id="46969"/>
    <lineage>
        <taxon>Eukaryota</taxon>
        <taxon>Viridiplantae</taxon>
        <taxon>Streptophyta</taxon>
        <taxon>Embryophyta</taxon>
        <taxon>Tracheophyta</taxon>
        <taxon>Spermatophyta</taxon>
        <taxon>Magnoliopsida</taxon>
        <taxon>Ranunculales</taxon>
        <taxon>Ranunculaceae</taxon>
        <taxon>Thalictroideae</taxon>
        <taxon>Thalictrum</taxon>
    </lineage>
</organism>
<dbReference type="GO" id="GO:0000978">
    <property type="term" value="F:RNA polymerase II cis-regulatory region sequence-specific DNA binding"/>
    <property type="evidence" value="ECO:0007669"/>
    <property type="project" value="TreeGrafter"/>
</dbReference>
<keyword evidence="3 5" id="KW-0863">Zinc-finger</keyword>
<gene>
    <name evidence="8" type="ORF">FRX31_015499</name>
</gene>
<dbReference type="GO" id="GO:0008270">
    <property type="term" value="F:zinc ion binding"/>
    <property type="evidence" value="ECO:0007669"/>
    <property type="project" value="UniProtKB-KW"/>
</dbReference>
<evidence type="ECO:0000256" key="6">
    <source>
        <dbReference type="SAM" id="MobiDB-lite"/>
    </source>
</evidence>
<dbReference type="OrthoDB" id="1909950at2759"/>
<dbReference type="EMBL" id="JABWDY010018107">
    <property type="protein sequence ID" value="KAF5194913.1"/>
    <property type="molecule type" value="Genomic_DNA"/>
</dbReference>
<evidence type="ECO:0000256" key="5">
    <source>
        <dbReference type="PROSITE-ProRule" id="PRU00042"/>
    </source>
</evidence>
<dbReference type="InterPro" id="IPR013087">
    <property type="entry name" value="Znf_C2H2_type"/>
</dbReference>
<keyword evidence="9" id="KW-1185">Reference proteome</keyword>
<dbReference type="FunFam" id="3.30.160.60:FF:000125">
    <property type="entry name" value="Putative zinc finger protein 143"/>
    <property type="match status" value="2"/>
</dbReference>
<evidence type="ECO:0000313" key="8">
    <source>
        <dbReference type="EMBL" id="KAF5194913.1"/>
    </source>
</evidence>
<proteinExistence type="predicted"/>
<feature type="compositionally biased region" description="Basic and acidic residues" evidence="6">
    <location>
        <begin position="332"/>
        <end position="342"/>
    </location>
</feature>
<evidence type="ECO:0000259" key="7">
    <source>
        <dbReference type="PROSITE" id="PS50157"/>
    </source>
</evidence>
<dbReference type="PROSITE" id="PS00028">
    <property type="entry name" value="ZINC_FINGER_C2H2_1"/>
    <property type="match status" value="4"/>
</dbReference>
<reference evidence="8 9" key="1">
    <citation type="submission" date="2020-06" db="EMBL/GenBank/DDBJ databases">
        <title>Transcriptomic and genomic resources for Thalictrum thalictroides and T. hernandezii: Facilitating candidate gene discovery in an emerging model plant lineage.</title>
        <authorList>
            <person name="Arias T."/>
            <person name="Riano-Pachon D.M."/>
            <person name="Di Stilio V.S."/>
        </authorList>
    </citation>
    <scope>NUCLEOTIDE SEQUENCE [LARGE SCALE GENOMIC DNA]</scope>
    <source>
        <strain evidence="9">cv. WT478/WT964</strain>
        <tissue evidence="8">Leaves</tissue>
    </source>
</reference>
<keyword evidence="2" id="KW-0677">Repeat</keyword>
<dbReference type="Pfam" id="PF00096">
    <property type="entry name" value="zf-C2H2"/>
    <property type="match status" value="3"/>
</dbReference>